<evidence type="ECO:0000313" key="3">
    <source>
        <dbReference type="Proteomes" id="UP001595818"/>
    </source>
</evidence>
<dbReference type="Proteomes" id="UP001595818">
    <property type="component" value="Unassembled WGS sequence"/>
</dbReference>
<evidence type="ECO:0000313" key="2">
    <source>
        <dbReference type="EMBL" id="MFC4873402.1"/>
    </source>
</evidence>
<dbReference type="Pfam" id="PF05193">
    <property type="entry name" value="Peptidase_M16_C"/>
    <property type="match status" value="1"/>
</dbReference>
<organism evidence="2 3">
    <name type="scientific">Negadavirga shengliensis</name>
    <dbReference type="NCBI Taxonomy" id="1389218"/>
    <lineage>
        <taxon>Bacteria</taxon>
        <taxon>Pseudomonadati</taxon>
        <taxon>Bacteroidota</taxon>
        <taxon>Cytophagia</taxon>
        <taxon>Cytophagales</taxon>
        <taxon>Cyclobacteriaceae</taxon>
        <taxon>Negadavirga</taxon>
    </lineage>
</organism>
<dbReference type="SUPFAM" id="SSF63411">
    <property type="entry name" value="LuxS/MPP-like metallohydrolase"/>
    <property type="match status" value="2"/>
</dbReference>
<keyword evidence="3" id="KW-1185">Reference proteome</keyword>
<sequence>MYFIPTPQIEAVKLEIIFPIDYRKLDNGQTLVPFFSLHMALEGTGDMNSEQIDDFFDYHASEVEIHTGYEKHGLELLTTTRHFSQVLPVFRSLLTEAVFPDKELNKRKSQKKLTISLQKEQTGTRANQLIRRALFGNDHPFGYIAEEDEVDRIDRDILNRYYHENFRVTPEIFVTGNLSDADLKEVEGAFGDLPYSGEPIYGNPYQSLPDRRLTEYKPQAVQSSIRLGKTLISKSHPDYHAVTVFNTFLGGYFGSRLIKNIREEKGYTYGIHSFLGSLKSADYLLVLADVKEGHADQVIEEVYKELSVLSQEPLPPDELEIVRNYMIGHLLAQFSSPFDLMTHFKKVHHAGMDFGFYQEQLRYIKNFTLEEMMAIGQQYFRPGTFKEVVVGAK</sequence>
<reference evidence="3" key="1">
    <citation type="journal article" date="2019" name="Int. J. Syst. Evol. Microbiol.">
        <title>The Global Catalogue of Microorganisms (GCM) 10K type strain sequencing project: providing services to taxonomists for standard genome sequencing and annotation.</title>
        <authorList>
            <consortium name="The Broad Institute Genomics Platform"/>
            <consortium name="The Broad Institute Genome Sequencing Center for Infectious Disease"/>
            <person name="Wu L."/>
            <person name="Ma J."/>
        </authorList>
    </citation>
    <scope>NUCLEOTIDE SEQUENCE [LARGE SCALE GENOMIC DNA]</scope>
    <source>
        <strain evidence="3">CGMCC 4.7466</strain>
    </source>
</reference>
<proteinExistence type="predicted"/>
<dbReference type="RefSeq" id="WP_377066220.1">
    <property type="nucleotide sequence ID" value="NZ_JBHSJJ010000010.1"/>
</dbReference>
<name>A0ABV9T4F4_9BACT</name>
<feature type="domain" description="Peptidase M16 C-terminal" evidence="1">
    <location>
        <begin position="156"/>
        <end position="324"/>
    </location>
</feature>
<comment type="caution">
    <text evidence="2">The sequence shown here is derived from an EMBL/GenBank/DDBJ whole genome shotgun (WGS) entry which is preliminary data.</text>
</comment>
<dbReference type="Gene3D" id="3.30.830.10">
    <property type="entry name" value="Metalloenzyme, LuxS/M16 peptidase-like"/>
    <property type="match status" value="2"/>
</dbReference>
<dbReference type="InterPro" id="IPR050361">
    <property type="entry name" value="MPP/UQCRC_Complex"/>
</dbReference>
<dbReference type="InterPro" id="IPR007863">
    <property type="entry name" value="Peptidase_M16_C"/>
</dbReference>
<evidence type="ECO:0000259" key="1">
    <source>
        <dbReference type="Pfam" id="PF05193"/>
    </source>
</evidence>
<dbReference type="PANTHER" id="PTHR11851:SF224">
    <property type="entry name" value="PROCESSING PROTEASE"/>
    <property type="match status" value="1"/>
</dbReference>
<dbReference type="InterPro" id="IPR011249">
    <property type="entry name" value="Metalloenz_LuxS/M16"/>
</dbReference>
<accession>A0ABV9T4F4</accession>
<gene>
    <name evidence="2" type="ORF">ACFPFU_16995</name>
</gene>
<protein>
    <submittedName>
        <fullName evidence="2">M16 family metallopeptidase</fullName>
    </submittedName>
</protein>
<dbReference type="EMBL" id="JBHSJJ010000010">
    <property type="protein sequence ID" value="MFC4873402.1"/>
    <property type="molecule type" value="Genomic_DNA"/>
</dbReference>
<dbReference type="PANTHER" id="PTHR11851">
    <property type="entry name" value="METALLOPROTEASE"/>
    <property type="match status" value="1"/>
</dbReference>